<evidence type="ECO:0000313" key="1">
    <source>
        <dbReference type="EMBL" id="CCI25870.1"/>
    </source>
</evidence>
<proteinExistence type="predicted"/>
<evidence type="ECO:0000313" key="2">
    <source>
        <dbReference type="Proteomes" id="UP000005291"/>
    </source>
</evidence>
<organism evidence="1 2">
    <name type="scientific">Microcystis aeruginosa PCC 9808</name>
    <dbReference type="NCBI Taxonomy" id="1160284"/>
    <lineage>
        <taxon>Bacteria</taxon>
        <taxon>Bacillati</taxon>
        <taxon>Cyanobacteriota</taxon>
        <taxon>Cyanophyceae</taxon>
        <taxon>Oscillatoriophycideae</taxon>
        <taxon>Chroococcales</taxon>
        <taxon>Microcystaceae</taxon>
        <taxon>Microcystis</taxon>
    </lineage>
</organism>
<name>I4HUZ6_MICAE</name>
<evidence type="ECO:0008006" key="3">
    <source>
        <dbReference type="Google" id="ProtNLM"/>
    </source>
</evidence>
<comment type="caution">
    <text evidence="1">The sequence shown here is derived from an EMBL/GenBank/DDBJ whole genome shotgun (WGS) entry which is preliminary data.</text>
</comment>
<reference evidence="1 2" key="1">
    <citation type="submission" date="2012-04" db="EMBL/GenBank/DDBJ databases">
        <authorList>
            <person name="Genoscope - CEA"/>
        </authorList>
    </citation>
    <scope>NUCLEOTIDE SEQUENCE [LARGE SCALE GENOMIC DNA]</scope>
    <source>
        <strain evidence="1 2">9808</strain>
    </source>
</reference>
<dbReference type="HOGENOM" id="CLU_083876_0_0_3"/>
<accession>I4HUZ6</accession>
<dbReference type="Proteomes" id="UP000005291">
    <property type="component" value="Unassembled WGS sequence"/>
</dbReference>
<gene>
    <name evidence="1" type="ORF">MICAG_2930011</name>
</gene>
<dbReference type="AlphaFoldDB" id="I4HUZ6"/>
<sequence length="189" mass="21326">MIEEVVGIPPSFLPEEGMKEEWGKGVYFSPSLFKTGIVAIHQLPVNEETLWLRVLGKGGTQKRAVEELVQLPEGNPFQENLLEILANWRKSLELRDNLSAEEQEDIMNLSPAYLQQREEWKLEGKQEGTLEGQLSLIASLLEGRFGSLDAELSGLVERIAQLPISERTGLLLSLANLSRSELLERFREN</sequence>
<protein>
    <recommendedName>
        <fullName evidence="3">DUF4351 domain-containing protein</fullName>
    </recommendedName>
</protein>
<dbReference type="EMBL" id="CAIN01000216">
    <property type="protein sequence ID" value="CCI25870.1"/>
    <property type="molecule type" value="Genomic_DNA"/>
</dbReference>